<reference evidence="3" key="1">
    <citation type="journal article" date="2019" name="Int. J. Syst. Evol. Microbiol.">
        <title>The Global Catalogue of Microorganisms (GCM) 10K type strain sequencing project: providing services to taxonomists for standard genome sequencing and annotation.</title>
        <authorList>
            <consortium name="The Broad Institute Genomics Platform"/>
            <consortium name="The Broad Institute Genome Sequencing Center for Infectious Disease"/>
            <person name="Wu L."/>
            <person name="Ma J."/>
        </authorList>
    </citation>
    <scope>NUCLEOTIDE SEQUENCE [LARGE SCALE GENOMIC DNA]</scope>
    <source>
        <strain evidence="3">KLKA75</strain>
    </source>
</reference>
<feature type="compositionally biased region" description="Low complexity" evidence="1">
    <location>
        <begin position="243"/>
        <end position="252"/>
    </location>
</feature>
<dbReference type="InterPro" id="IPR010310">
    <property type="entry name" value="T7SS_ESAT-6-like"/>
</dbReference>
<sequence>MSNLNNVPLKGAAPAGSPGSYTSKEQIVALLKGTDPAAVSRAGQSYVSFAGAYEQMVANLKGFSNELAEAWTGPASNAAQAQLLDMHEAAMQIFQQSDSAGRAVQAHGDSYLSWYHSSMPTPKSIQEAQQWMQAANSRIIQTYNAMPDSLTTKLPPASKTNVDDWLPPGDRSSGSGGGPGSGPAGNGGPGGGDTRPHSTAGGSGYRPSVSTPDSHPHHGGGNEGQNVPGHGPGHGSPTRHPDGNGQPGQWWPDGGGGPHRTDLSSYDPSGGGPGATGPGFGAGPSGAGGGPGSFPVSGGGPGAGSVPGIGVVPGPGIGSGLGGGAGRGVLGTGGLGANATGRSGTSGVAGVPGHGSGEDKNRERNRGAWLAEERSLWDGDVESVPGLIGEEAPRAAETETDAEQSATEVDPAVLLQAALARIVELEARNADQSPASDPPLSP</sequence>
<proteinExistence type="predicted"/>
<protein>
    <submittedName>
        <fullName evidence="2">WXG100 family type VII secretion target</fullName>
    </submittedName>
</protein>
<evidence type="ECO:0000313" key="2">
    <source>
        <dbReference type="EMBL" id="MFC4912064.1"/>
    </source>
</evidence>
<feature type="region of interest" description="Disordered" evidence="1">
    <location>
        <begin position="1"/>
        <end position="21"/>
    </location>
</feature>
<dbReference type="Pfam" id="PF06013">
    <property type="entry name" value="WXG100"/>
    <property type="match status" value="1"/>
</dbReference>
<dbReference type="InterPro" id="IPR036689">
    <property type="entry name" value="ESAT-6-like_sf"/>
</dbReference>
<feature type="compositionally biased region" description="Basic and acidic residues" evidence="1">
    <location>
        <begin position="356"/>
        <end position="367"/>
    </location>
</feature>
<organism evidence="2 3">
    <name type="scientific">Actinomadura gamaensis</name>
    <dbReference type="NCBI Taxonomy" id="1763541"/>
    <lineage>
        <taxon>Bacteria</taxon>
        <taxon>Bacillati</taxon>
        <taxon>Actinomycetota</taxon>
        <taxon>Actinomycetes</taxon>
        <taxon>Streptosporangiales</taxon>
        <taxon>Thermomonosporaceae</taxon>
        <taxon>Actinomadura</taxon>
    </lineage>
</organism>
<comment type="caution">
    <text evidence="2">The sequence shown here is derived from an EMBL/GenBank/DDBJ whole genome shotgun (WGS) entry which is preliminary data.</text>
</comment>
<feature type="compositionally biased region" description="Gly residues" evidence="1">
    <location>
        <begin position="174"/>
        <end position="193"/>
    </location>
</feature>
<gene>
    <name evidence="2" type="ORF">ACFPCY_32515</name>
</gene>
<dbReference type="Proteomes" id="UP001595872">
    <property type="component" value="Unassembled WGS sequence"/>
</dbReference>
<accession>A0ABV9U861</accession>
<dbReference type="Gene3D" id="1.20.1260.20">
    <property type="entry name" value="PPE superfamily"/>
    <property type="match status" value="1"/>
</dbReference>
<dbReference type="RefSeq" id="WP_378261625.1">
    <property type="nucleotide sequence ID" value="NZ_JBHSIT010000011.1"/>
</dbReference>
<evidence type="ECO:0000256" key="1">
    <source>
        <dbReference type="SAM" id="MobiDB-lite"/>
    </source>
</evidence>
<keyword evidence="3" id="KW-1185">Reference proteome</keyword>
<dbReference type="EMBL" id="JBHSIT010000011">
    <property type="protein sequence ID" value="MFC4912064.1"/>
    <property type="molecule type" value="Genomic_DNA"/>
</dbReference>
<name>A0ABV9U861_9ACTN</name>
<dbReference type="SUPFAM" id="SSF140453">
    <property type="entry name" value="EsxAB dimer-like"/>
    <property type="match status" value="1"/>
</dbReference>
<feature type="region of interest" description="Disordered" evidence="1">
    <location>
        <begin position="381"/>
        <end position="409"/>
    </location>
</feature>
<evidence type="ECO:0000313" key="3">
    <source>
        <dbReference type="Proteomes" id="UP001595872"/>
    </source>
</evidence>
<feature type="compositionally biased region" description="Gly residues" evidence="1">
    <location>
        <begin position="269"/>
        <end position="336"/>
    </location>
</feature>
<dbReference type="InterPro" id="IPR038332">
    <property type="entry name" value="PPE_sf"/>
</dbReference>
<feature type="region of interest" description="Disordered" evidence="1">
    <location>
        <begin position="150"/>
        <end position="367"/>
    </location>
</feature>